<dbReference type="CDD" id="cd12952">
    <property type="entry name" value="MMP_ACEL2062"/>
    <property type="match status" value="1"/>
</dbReference>
<comment type="caution">
    <text evidence="1">The sequence shown here is derived from an EMBL/GenBank/DDBJ whole genome shotgun (WGS) entry which is preliminary data.</text>
</comment>
<name>A0A7Y6EGQ5_9SPHN</name>
<dbReference type="Proteomes" id="UP000536441">
    <property type="component" value="Unassembled WGS sequence"/>
</dbReference>
<dbReference type="AlphaFoldDB" id="A0A7Y6EGQ5"/>
<organism evidence="1 2">
    <name type="scientific">Sphingomonas zeae</name>
    <dbReference type="NCBI Taxonomy" id="1646122"/>
    <lineage>
        <taxon>Bacteria</taxon>
        <taxon>Pseudomonadati</taxon>
        <taxon>Pseudomonadota</taxon>
        <taxon>Alphaproteobacteria</taxon>
        <taxon>Sphingomonadales</taxon>
        <taxon>Sphingomonadaceae</taxon>
        <taxon>Sphingomonas</taxon>
    </lineage>
</organism>
<evidence type="ECO:0000313" key="2">
    <source>
        <dbReference type="Proteomes" id="UP000536441"/>
    </source>
</evidence>
<protein>
    <submittedName>
        <fullName evidence="1">Metallopeptidase family protein</fullName>
    </submittedName>
</protein>
<dbReference type="InterPro" id="IPR010428">
    <property type="entry name" value="Zincin_1"/>
</dbReference>
<dbReference type="SUPFAM" id="SSF55486">
    <property type="entry name" value="Metalloproteases ('zincins'), catalytic domain"/>
    <property type="match status" value="1"/>
</dbReference>
<dbReference type="Pfam" id="PF06262">
    <property type="entry name" value="Zincin_1"/>
    <property type="match status" value="1"/>
</dbReference>
<accession>A0A7Y6EGQ5</accession>
<dbReference type="EMBL" id="JABMCH010000058">
    <property type="protein sequence ID" value="NUU46551.1"/>
    <property type="molecule type" value="Genomic_DNA"/>
</dbReference>
<dbReference type="RefSeq" id="WP_175311187.1">
    <property type="nucleotide sequence ID" value="NZ_CBCRYR010000077.1"/>
</dbReference>
<gene>
    <name evidence="1" type="ORF">HP438_06130</name>
</gene>
<dbReference type="InterPro" id="IPR038555">
    <property type="entry name" value="Zincin_1_sf"/>
</dbReference>
<proteinExistence type="predicted"/>
<dbReference type="Gene3D" id="3.30.2010.20">
    <property type="match status" value="1"/>
</dbReference>
<sequence length="144" mass="15460">MSGQVAIGEAPMGEAPGAEAIERIAREAIARLPAEFAAHLGDVVLIVEDYADDETLAALGIDHPLDLTGLYHGRPVGEKSSMDSGGLPDRIHLYRRAILDEWIETGVRLDDLVVHVTIHEIGHHFGLSDEDMHALEDAVGEAAP</sequence>
<reference evidence="1 2" key="1">
    <citation type="submission" date="2020-05" db="EMBL/GenBank/DDBJ databases">
        <title>Genome Sequencing of Type Strains.</title>
        <authorList>
            <person name="Lemaire J.F."/>
            <person name="Inderbitzin P."/>
            <person name="Gregorio O.A."/>
            <person name="Collins S.B."/>
            <person name="Wespe N."/>
            <person name="Knight-Connoni V."/>
        </authorList>
    </citation>
    <scope>NUCLEOTIDE SEQUENCE [LARGE SCALE GENOMIC DNA]</scope>
    <source>
        <strain evidence="1 2">DSM 100049</strain>
    </source>
</reference>
<evidence type="ECO:0000313" key="1">
    <source>
        <dbReference type="EMBL" id="NUU46551.1"/>
    </source>
</evidence>
<keyword evidence="2" id="KW-1185">Reference proteome</keyword>